<dbReference type="RefSeq" id="XP_001021628.2">
    <property type="nucleotide sequence ID" value="XM_001021628.2"/>
</dbReference>
<feature type="active site" description="Proton donor/acceptor" evidence="1">
    <location>
        <position position="157"/>
    </location>
</feature>
<evidence type="ECO:0000256" key="1">
    <source>
        <dbReference type="PIRSR" id="PIRSR613078-1"/>
    </source>
</evidence>
<protein>
    <submittedName>
        <fullName evidence="4">Histidine phosphatase family (Branch protein 1)</fullName>
    </submittedName>
</protein>
<keyword evidence="3" id="KW-0472">Membrane</keyword>
<dbReference type="GO" id="GO:0003824">
    <property type="term" value="F:catalytic activity"/>
    <property type="evidence" value="ECO:0007669"/>
    <property type="project" value="InterPro"/>
</dbReference>
<dbReference type="STRING" id="312017.I7M9D5"/>
<dbReference type="eggNOG" id="ENOG502QTHF">
    <property type="taxonomic scope" value="Eukaryota"/>
</dbReference>
<organism evidence="4 5">
    <name type="scientific">Tetrahymena thermophila (strain SB210)</name>
    <dbReference type="NCBI Taxonomy" id="312017"/>
    <lineage>
        <taxon>Eukaryota</taxon>
        <taxon>Sar</taxon>
        <taxon>Alveolata</taxon>
        <taxon>Ciliophora</taxon>
        <taxon>Intramacronucleata</taxon>
        <taxon>Oligohymenophorea</taxon>
        <taxon>Hymenostomatida</taxon>
        <taxon>Tetrahymenina</taxon>
        <taxon>Tetrahymenidae</taxon>
        <taxon>Tetrahymena</taxon>
    </lineage>
</organism>
<dbReference type="SMART" id="SM00855">
    <property type="entry name" value="PGAM"/>
    <property type="match status" value="1"/>
</dbReference>
<dbReference type="PROSITE" id="PS00175">
    <property type="entry name" value="PG_MUTASE"/>
    <property type="match status" value="1"/>
</dbReference>
<dbReference type="InParanoid" id="I7M9D5"/>
<evidence type="ECO:0000256" key="2">
    <source>
        <dbReference type="PIRSR" id="PIRSR613078-2"/>
    </source>
</evidence>
<sequence length="290" mass="34597">MEKIHNFKSKILSLMTSKQIFYSIAIIICSSLYVNRRKISSQLYYYLGYLSYQFETAAYKYKKTLRPDKIIIVRHGESQANVNDNLYAEQPDSQIELTQNGLNQSFKIGQLLKQEIGENKNLVFFVSPYQRAQQTAQQIIKSFPKVEKMITEPRIREQEWGNLQKFQLNKQEQEQVFIERTLVGRFYYRFKQGESASDVYDRVSLFLESLFREMDSYSQAAKYGQNRVFIIVTHGMVMRLILMRYFKQHISDFEKMENPLNCECWILQKDQKGLYKFNKKIKLEQDQTFQ</sequence>
<dbReference type="KEGG" id="tet:TTHERM_00149930"/>
<reference evidence="5" key="1">
    <citation type="journal article" date="2006" name="PLoS Biol.">
        <title>Macronuclear genome sequence of the ciliate Tetrahymena thermophila, a model eukaryote.</title>
        <authorList>
            <person name="Eisen J.A."/>
            <person name="Coyne R.S."/>
            <person name="Wu M."/>
            <person name="Wu D."/>
            <person name="Thiagarajan M."/>
            <person name="Wortman J.R."/>
            <person name="Badger J.H."/>
            <person name="Ren Q."/>
            <person name="Amedeo P."/>
            <person name="Jones K.M."/>
            <person name="Tallon L.J."/>
            <person name="Delcher A.L."/>
            <person name="Salzberg S.L."/>
            <person name="Silva J.C."/>
            <person name="Haas B.J."/>
            <person name="Majoros W.H."/>
            <person name="Farzad M."/>
            <person name="Carlton J.M."/>
            <person name="Smith R.K. Jr."/>
            <person name="Garg J."/>
            <person name="Pearlman R.E."/>
            <person name="Karrer K.M."/>
            <person name="Sun L."/>
            <person name="Manning G."/>
            <person name="Elde N.C."/>
            <person name="Turkewitz A.P."/>
            <person name="Asai D.J."/>
            <person name="Wilkes D.E."/>
            <person name="Wang Y."/>
            <person name="Cai H."/>
            <person name="Collins K."/>
            <person name="Stewart B.A."/>
            <person name="Lee S.R."/>
            <person name="Wilamowska K."/>
            <person name="Weinberg Z."/>
            <person name="Ruzzo W.L."/>
            <person name="Wloga D."/>
            <person name="Gaertig J."/>
            <person name="Frankel J."/>
            <person name="Tsao C.-C."/>
            <person name="Gorovsky M.A."/>
            <person name="Keeling P.J."/>
            <person name="Waller R.F."/>
            <person name="Patron N.J."/>
            <person name="Cherry J.M."/>
            <person name="Stover N.A."/>
            <person name="Krieger C.J."/>
            <person name="del Toro C."/>
            <person name="Ryder H.F."/>
            <person name="Williamson S.C."/>
            <person name="Barbeau R.A."/>
            <person name="Hamilton E.P."/>
            <person name="Orias E."/>
        </authorList>
    </citation>
    <scope>NUCLEOTIDE SEQUENCE [LARGE SCALE GENOMIC DNA]</scope>
    <source>
        <strain evidence="5">SB210</strain>
    </source>
</reference>
<keyword evidence="3" id="KW-0812">Transmembrane</keyword>
<dbReference type="InterPro" id="IPR029033">
    <property type="entry name" value="His_PPase_superfam"/>
</dbReference>
<dbReference type="InterPro" id="IPR001345">
    <property type="entry name" value="PG/BPGM_mutase_AS"/>
</dbReference>
<evidence type="ECO:0000256" key="3">
    <source>
        <dbReference type="SAM" id="Phobius"/>
    </source>
</evidence>
<feature type="transmembrane region" description="Helical" evidence="3">
    <location>
        <begin position="12"/>
        <end position="34"/>
    </location>
</feature>
<dbReference type="Pfam" id="PF00300">
    <property type="entry name" value="His_Phos_1"/>
    <property type="match status" value="1"/>
</dbReference>
<feature type="active site" description="Tele-phosphohistidine intermediate" evidence="1">
    <location>
        <position position="75"/>
    </location>
</feature>
<dbReference type="AlphaFoldDB" id="I7M9D5"/>
<accession>I7M9D5</accession>
<dbReference type="CDD" id="cd07067">
    <property type="entry name" value="HP_PGM_like"/>
    <property type="match status" value="1"/>
</dbReference>
<feature type="binding site" evidence="2">
    <location>
        <position position="170"/>
    </location>
    <ligand>
        <name>substrate</name>
    </ligand>
</feature>
<keyword evidence="5" id="KW-1185">Reference proteome</keyword>
<evidence type="ECO:0000313" key="4">
    <source>
        <dbReference type="EMBL" id="EAS01382.2"/>
    </source>
</evidence>
<dbReference type="EMBL" id="GG662603">
    <property type="protein sequence ID" value="EAS01382.2"/>
    <property type="molecule type" value="Genomic_DNA"/>
</dbReference>
<gene>
    <name evidence="4" type="ORF">TTHERM_00149930</name>
</gene>
<evidence type="ECO:0000313" key="5">
    <source>
        <dbReference type="Proteomes" id="UP000009168"/>
    </source>
</evidence>
<dbReference type="SUPFAM" id="SSF53254">
    <property type="entry name" value="Phosphoglycerate mutase-like"/>
    <property type="match status" value="1"/>
</dbReference>
<dbReference type="Proteomes" id="UP000009168">
    <property type="component" value="Unassembled WGS sequence"/>
</dbReference>
<dbReference type="GeneID" id="7826050"/>
<name>I7M9D5_TETTS</name>
<feature type="binding site" evidence="2">
    <location>
        <begin position="74"/>
        <end position="81"/>
    </location>
    <ligand>
        <name>substrate</name>
    </ligand>
</feature>
<dbReference type="OrthoDB" id="10261749at2759"/>
<dbReference type="PANTHER" id="PTHR46192">
    <property type="entry name" value="BROAD-RANGE ACID PHOSPHATASE DET1"/>
    <property type="match status" value="1"/>
</dbReference>
<dbReference type="InterPro" id="IPR052765">
    <property type="entry name" value="PGM-Related"/>
</dbReference>
<feature type="binding site" evidence="2">
    <location>
        <position position="131"/>
    </location>
    <ligand>
        <name>substrate</name>
    </ligand>
</feature>
<proteinExistence type="predicted"/>
<keyword evidence="3" id="KW-1133">Transmembrane helix</keyword>
<dbReference type="Gene3D" id="3.40.50.1240">
    <property type="entry name" value="Phosphoglycerate mutase-like"/>
    <property type="match status" value="1"/>
</dbReference>
<dbReference type="InterPro" id="IPR013078">
    <property type="entry name" value="His_Pase_superF_clade-1"/>
</dbReference>